<dbReference type="EMBL" id="CP063212">
    <property type="protein sequence ID" value="QOR47405.1"/>
    <property type="molecule type" value="Genomic_DNA"/>
</dbReference>
<sequence>MIHPLKSAALEFKHYRGIPVIALIFILIVPALYGGVYLHANWDLYHQIDKVKVAIVNGDKPVDFDGQTIDAGARFVEAIKGQDGFDWQFPESEPAAARQLSTGEVYMVVTVPPNFSANLVAAGRFQPERATITFHRDDANGFIAGSLLSQMQAIIQEQVNSAVGQAYFSTLFGQLSVIRDGMNDAATGARQLSDGLSQAADGVGKLNAALTDVDVAGLEEDVKGLSEAMSTLDRGATSVLLGVSGATGSISGLGGMTDGLEAGKDSVKAALGPLRSYVNDTLPKLKDNALDLAKLTGSLSGDANHVIGRSKGALDAVRSALAQIAADPALAHDPAFLAKLQEDIAASSSLLGDLSSSVSGQLSLTSDLQAHLDYGATKSAVEAADAALGALDSSFANVGQALRNVGSASDEIRGGVDQVNAGKTKLTELVNAVSGKIPKAVAGASQLVDAIAKLDIAMQQLNTGAGKLADGLGQGAAKIPALTDAEVDRLAEIMSSPVTINTVVDNDAETYGRGLAPFFFSIALWVSSVTFFLVMRTLSGRAALSRGSILATAVHGFAPFAVIGVTSSLLMGLGVWGFLGLHPAHPWLFVLLLVVAALSFMSLAYWVRLGLGSPQSAVFLVALILQLPASGGTFPTDMLNPFYRALSVISPMRYSVDAFRVAISGGTNQQYWGSLAVLAGILIFSLGMTYWLVSRRRILRMRDLHPPMITGESTGDYAFSIRPR</sequence>
<feature type="transmembrane region" description="Helical" evidence="5">
    <location>
        <begin position="20"/>
        <end position="40"/>
    </location>
</feature>
<comment type="subcellular location">
    <subcellularLocation>
        <location evidence="1">Membrane</location>
        <topology evidence="1">Multi-pass membrane protein</topology>
    </subcellularLocation>
</comment>
<dbReference type="GO" id="GO:0016020">
    <property type="term" value="C:membrane"/>
    <property type="evidence" value="ECO:0007669"/>
    <property type="project" value="UniProtKB-SubCell"/>
</dbReference>
<accession>A0A7M1R1Q5</accession>
<evidence type="ECO:0000313" key="8">
    <source>
        <dbReference type="Proteomes" id="UP000594961"/>
    </source>
</evidence>
<dbReference type="GO" id="GO:0004601">
    <property type="term" value="F:peroxidase activity"/>
    <property type="evidence" value="ECO:0007669"/>
    <property type="project" value="InterPro"/>
</dbReference>
<evidence type="ECO:0000313" key="7">
    <source>
        <dbReference type="EMBL" id="QOR47405.1"/>
    </source>
</evidence>
<dbReference type="PANTHER" id="PTHR43077">
    <property type="entry name" value="TRANSPORT PERMEASE YVFS-RELATED"/>
    <property type="match status" value="1"/>
</dbReference>
<dbReference type="InterPro" id="IPR002016">
    <property type="entry name" value="Haem_peroxidase"/>
</dbReference>
<dbReference type="InterPro" id="IPR017500">
    <property type="entry name" value="Phage_infect_YhgE_N"/>
</dbReference>
<dbReference type="AlphaFoldDB" id="A0A7M1R1Q5"/>
<dbReference type="NCBIfam" id="TIGR03062">
    <property type="entry name" value="pip_yhgE_Cterm"/>
    <property type="match status" value="1"/>
</dbReference>
<proteinExistence type="predicted"/>
<dbReference type="Gene3D" id="3.40.1710.10">
    <property type="entry name" value="abc type-2 transporter like domain"/>
    <property type="match status" value="1"/>
</dbReference>
<feature type="transmembrane region" description="Helical" evidence="5">
    <location>
        <begin position="671"/>
        <end position="693"/>
    </location>
</feature>
<dbReference type="PANTHER" id="PTHR43077:SF5">
    <property type="entry name" value="PHAGE INFECTION PROTEIN"/>
    <property type="match status" value="1"/>
</dbReference>
<reference evidence="7 8" key="1">
    <citation type="submission" date="2020-10" db="EMBL/GenBank/DDBJ databases">
        <title>Trueperella pecoris sp. nov. isolated from bovine and porcine specimens.</title>
        <authorList>
            <person name="Schoenecker L."/>
            <person name="Schnydrig P."/>
            <person name="Brodard I."/>
            <person name="Thomann A."/>
            <person name="Hemphill A."/>
            <person name="Rodriguez-Campos S."/>
            <person name="Perreten V."/>
            <person name="Jores J."/>
            <person name="Kittl S."/>
        </authorList>
    </citation>
    <scope>NUCLEOTIDE SEQUENCE [LARGE SCALE GENOMIC DNA]</scope>
    <source>
        <strain evidence="7 8">19OD0592</strain>
    </source>
</reference>
<dbReference type="GO" id="GO:0140359">
    <property type="term" value="F:ABC-type transporter activity"/>
    <property type="evidence" value="ECO:0007669"/>
    <property type="project" value="InterPro"/>
</dbReference>
<dbReference type="InterPro" id="IPR023908">
    <property type="entry name" value="xxxLxxG_rpt"/>
</dbReference>
<organism evidence="7 8">
    <name type="scientific">Trueperella pecoris</name>
    <dbReference type="NCBI Taxonomy" id="2733571"/>
    <lineage>
        <taxon>Bacteria</taxon>
        <taxon>Bacillati</taxon>
        <taxon>Actinomycetota</taxon>
        <taxon>Actinomycetes</taxon>
        <taxon>Actinomycetales</taxon>
        <taxon>Actinomycetaceae</taxon>
        <taxon>Trueperella</taxon>
    </lineage>
</organism>
<feature type="transmembrane region" description="Helical" evidence="5">
    <location>
        <begin position="585"/>
        <end position="605"/>
    </location>
</feature>
<dbReference type="RefSeq" id="WP_197552564.1">
    <property type="nucleotide sequence ID" value="NZ_CP063212.1"/>
</dbReference>
<dbReference type="Pfam" id="PF12698">
    <property type="entry name" value="ABC2_membrane_3"/>
    <property type="match status" value="2"/>
</dbReference>
<evidence type="ECO:0000256" key="1">
    <source>
        <dbReference type="ARBA" id="ARBA00004141"/>
    </source>
</evidence>
<evidence type="ECO:0000259" key="6">
    <source>
        <dbReference type="PROSITE" id="PS50873"/>
    </source>
</evidence>
<keyword evidence="4 5" id="KW-0472">Membrane</keyword>
<feature type="transmembrane region" description="Helical" evidence="5">
    <location>
        <begin position="556"/>
        <end position="579"/>
    </location>
</feature>
<dbReference type="NCBIfam" id="TIGR03057">
    <property type="entry name" value="xxxLxxG_by_4"/>
    <property type="match status" value="1"/>
</dbReference>
<dbReference type="PROSITE" id="PS50873">
    <property type="entry name" value="PEROXIDASE_4"/>
    <property type="match status" value="1"/>
</dbReference>
<dbReference type="GO" id="GO:0006979">
    <property type="term" value="P:response to oxidative stress"/>
    <property type="evidence" value="ECO:0007669"/>
    <property type="project" value="InterPro"/>
</dbReference>
<evidence type="ECO:0000256" key="3">
    <source>
        <dbReference type="ARBA" id="ARBA00022989"/>
    </source>
</evidence>
<dbReference type="Proteomes" id="UP000594961">
    <property type="component" value="Chromosome"/>
</dbReference>
<dbReference type="InterPro" id="IPR051328">
    <property type="entry name" value="T7SS_ABC-Transporter"/>
</dbReference>
<keyword evidence="3 5" id="KW-1133">Transmembrane helix</keyword>
<name>A0A7M1R1Q5_9ACTO</name>
<dbReference type="InterPro" id="IPR013525">
    <property type="entry name" value="ABC2_TM"/>
</dbReference>
<feature type="transmembrane region" description="Helical" evidence="5">
    <location>
        <begin position="617"/>
        <end position="634"/>
    </location>
</feature>
<feature type="transmembrane region" description="Helical" evidence="5">
    <location>
        <begin position="515"/>
        <end position="535"/>
    </location>
</feature>
<dbReference type="Gene3D" id="1.10.287.950">
    <property type="entry name" value="Methyl-accepting chemotaxis protein"/>
    <property type="match status" value="1"/>
</dbReference>
<evidence type="ECO:0000256" key="5">
    <source>
        <dbReference type="SAM" id="Phobius"/>
    </source>
</evidence>
<dbReference type="NCBIfam" id="TIGR03061">
    <property type="entry name" value="pip_yhgE_Nterm"/>
    <property type="match status" value="1"/>
</dbReference>
<evidence type="ECO:0000256" key="2">
    <source>
        <dbReference type="ARBA" id="ARBA00022692"/>
    </source>
</evidence>
<dbReference type="GO" id="GO:0020037">
    <property type="term" value="F:heme binding"/>
    <property type="evidence" value="ECO:0007669"/>
    <property type="project" value="InterPro"/>
</dbReference>
<dbReference type="InterPro" id="IPR017501">
    <property type="entry name" value="Phage_infect_YhgE_C"/>
</dbReference>
<keyword evidence="2 5" id="KW-0812">Transmembrane</keyword>
<protein>
    <submittedName>
        <fullName evidence="7">YhgE/Pip domain-containing protein</fullName>
    </submittedName>
</protein>
<gene>
    <name evidence="7" type="ORF">INS90_09150</name>
</gene>
<evidence type="ECO:0000256" key="4">
    <source>
        <dbReference type="ARBA" id="ARBA00023136"/>
    </source>
</evidence>
<feature type="domain" description="Plant heme peroxidase family profile" evidence="6">
    <location>
        <begin position="176"/>
        <end position="420"/>
    </location>
</feature>